<dbReference type="AlphaFoldDB" id="A0A4R8C869"/>
<dbReference type="EMBL" id="SODP01000002">
    <property type="protein sequence ID" value="TDW71451.1"/>
    <property type="molecule type" value="Genomic_DNA"/>
</dbReference>
<evidence type="ECO:0000313" key="3">
    <source>
        <dbReference type="EMBL" id="TDW71451.1"/>
    </source>
</evidence>
<organism evidence="3 4">
    <name type="scientific">Kribbella pratensis</name>
    <dbReference type="NCBI Taxonomy" id="2512112"/>
    <lineage>
        <taxon>Bacteria</taxon>
        <taxon>Bacillati</taxon>
        <taxon>Actinomycetota</taxon>
        <taxon>Actinomycetes</taxon>
        <taxon>Propionibacteriales</taxon>
        <taxon>Kribbellaceae</taxon>
        <taxon>Kribbella</taxon>
    </lineage>
</organism>
<feature type="compositionally biased region" description="Basic and acidic residues" evidence="1">
    <location>
        <begin position="86"/>
        <end position="99"/>
    </location>
</feature>
<dbReference type="Proteomes" id="UP000295146">
    <property type="component" value="Unassembled WGS sequence"/>
</dbReference>
<proteinExistence type="predicted"/>
<comment type="caution">
    <text evidence="3">The sequence shown here is derived from an EMBL/GenBank/DDBJ whole genome shotgun (WGS) entry which is preliminary data.</text>
</comment>
<keyword evidence="2" id="KW-0472">Membrane</keyword>
<evidence type="ECO:0000256" key="2">
    <source>
        <dbReference type="SAM" id="Phobius"/>
    </source>
</evidence>
<feature type="region of interest" description="Disordered" evidence="1">
    <location>
        <begin position="1"/>
        <end position="21"/>
    </location>
</feature>
<dbReference type="OrthoDB" id="3816748at2"/>
<dbReference type="RefSeq" id="WP_134106510.1">
    <property type="nucleotide sequence ID" value="NZ_SODP01000002.1"/>
</dbReference>
<evidence type="ECO:0000256" key="1">
    <source>
        <dbReference type="SAM" id="MobiDB-lite"/>
    </source>
</evidence>
<feature type="region of interest" description="Disordered" evidence="1">
    <location>
        <begin position="66"/>
        <end position="102"/>
    </location>
</feature>
<protein>
    <submittedName>
        <fullName evidence="3">Uncharacterized protein</fullName>
    </submittedName>
</protein>
<accession>A0A4R8C869</accession>
<keyword evidence="4" id="KW-1185">Reference proteome</keyword>
<name>A0A4R8C869_9ACTN</name>
<reference evidence="3 4" key="1">
    <citation type="submission" date="2019-03" db="EMBL/GenBank/DDBJ databases">
        <title>Genomic Encyclopedia of Type Strains, Phase III (KMG-III): the genomes of soil and plant-associated and newly described type strains.</title>
        <authorList>
            <person name="Whitman W."/>
        </authorList>
    </citation>
    <scope>NUCLEOTIDE SEQUENCE [LARGE SCALE GENOMIC DNA]</scope>
    <source>
        <strain evidence="3 4">VKM Ac-2573</strain>
    </source>
</reference>
<sequence>MTDLKDLLEEAAGPEPAVTDSDLSAALTRGRRALRRRRLTGIATGAVATALVIGVGWSVLPTGTTNGAPEPAAQATKTPKPVAKTTPKDYRPVPQDTRKPPVIPADPVPLAANSTPFAGVAFTCDLIPQGWAVRRFDQQIVLYDPKLANPSQYRLATYTLAIWSEDMVDEGHGLTPAKYGDPWSKLPKVRVGKQQVVTTGVPGSPYGRQQVFLRQGNTKHLVTVTNQAWNLAWDMNTLLKFAGSCHSKK</sequence>
<gene>
    <name evidence="3" type="ORF">EV653_5535</name>
</gene>
<evidence type="ECO:0000313" key="4">
    <source>
        <dbReference type="Proteomes" id="UP000295146"/>
    </source>
</evidence>
<feature type="compositionally biased region" description="Low complexity" evidence="1">
    <location>
        <begin position="71"/>
        <end position="85"/>
    </location>
</feature>
<keyword evidence="2" id="KW-0812">Transmembrane</keyword>
<feature type="transmembrane region" description="Helical" evidence="2">
    <location>
        <begin position="39"/>
        <end position="60"/>
    </location>
</feature>
<keyword evidence="2" id="KW-1133">Transmembrane helix</keyword>